<dbReference type="GO" id="GO:0051539">
    <property type="term" value="F:4 iron, 4 sulfur cluster binding"/>
    <property type="evidence" value="ECO:0007669"/>
    <property type="project" value="UniProtKB-KW"/>
</dbReference>
<dbReference type="SMART" id="SM00729">
    <property type="entry name" value="Elp3"/>
    <property type="match status" value="1"/>
</dbReference>
<feature type="domain" description="Radical SAM core" evidence="7">
    <location>
        <begin position="40"/>
        <end position="280"/>
    </location>
</feature>
<dbReference type="Pfam" id="PF16199">
    <property type="entry name" value="Radical_SAM_C"/>
    <property type="match status" value="1"/>
</dbReference>
<reference evidence="8" key="1">
    <citation type="submission" date="2019-02" db="EMBL/GenBank/DDBJ databases">
        <authorList>
            <person name="Gruber-Vodicka R. H."/>
            <person name="Seah K. B. B."/>
        </authorList>
    </citation>
    <scope>NUCLEOTIDE SEQUENCE</scope>
    <source>
        <strain evidence="8">BECK_BY7</strain>
    </source>
</reference>
<proteinExistence type="predicted"/>
<keyword evidence="6" id="KW-0411">Iron-sulfur</keyword>
<dbReference type="SUPFAM" id="SSF102114">
    <property type="entry name" value="Radical SAM enzymes"/>
    <property type="match status" value="1"/>
</dbReference>
<evidence type="ECO:0000256" key="3">
    <source>
        <dbReference type="ARBA" id="ARBA00022691"/>
    </source>
</evidence>
<dbReference type="PANTHER" id="PTHR11135:SF1">
    <property type="entry name" value="PROTEIN YHCC"/>
    <property type="match status" value="1"/>
</dbReference>
<dbReference type="InterPro" id="IPR006638">
    <property type="entry name" value="Elp3/MiaA/NifB-like_rSAM"/>
</dbReference>
<dbReference type="InterPro" id="IPR005911">
    <property type="entry name" value="YhcC-like"/>
</dbReference>
<dbReference type="NCBIfam" id="TIGR01212">
    <property type="entry name" value="TIGR01212 family radical SAM protein"/>
    <property type="match status" value="1"/>
</dbReference>
<dbReference type="InterPro" id="IPR058240">
    <property type="entry name" value="rSAM_sf"/>
</dbReference>
<dbReference type="Pfam" id="PF04055">
    <property type="entry name" value="Radical_SAM"/>
    <property type="match status" value="1"/>
</dbReference>
<evidence type="ECO:0000259" key="7">
    <source>
        <dbReference type="PROSITE" id="PS51918"/>
    </source>
</evidence>
<evidence type="ECO:0000256" key="6">
    <source>
        <dbReference type="ARBA" id="ARBA00023014"/>
    </source>
</evidence>
<evidence type="ECO:0000313" key="8">
    <source>
        <dbReference type="EMBL" id="VFK22732.1"/>
    </source>
</evidence>
<dbReference type="InterPro" id="IPR023404">
    <property type="entry name" value="rSAM_horseshoe"/>
</dbReference>
<keyword evidence="4" id="KW-0479">Metal-binding</keyword>
<dbReference type="AlphaFoldDB" id="A0A450X0A5"/>
<dbReference type="GO" id="GO:0003824">
    <property type="term" value="F:catalytic activity"/>
    <property type="evidence" value="ECO:0007669"/>
    <property type="project" value="InterPro"/>
</dbReference>
<evidence type="ECO:0000256" key="4">
    <source>
        <dbReference type="ARBA" id="ARBA00022723"/>
    </source>
</evidence>
<dbReference type="SFLD" id="SFLDG01091">
    <property type="entry name" value="uncharacterized_CHP01210-like"/>
    <property type="match status" value="1"/>
</dbReference>
<gene>
    <name evidence="8" type="ORF">BECKLFY1418C_GA0070996_11254</name>
</gene>
<accession>A0A450X0A5</accession>
<evidence type="ECO:0000256" key="5">
    <source>
        <dbReference type="ARBA" id="ARBA00023004"/>
    </source>
</evidence>
<dbReference type="InterPro" id="IPR032432">
    <property type="entry name" value="Radical_SAM_C"/>
</dbReference>
<dbReference type="CDD" id="cd01335">
    <property type="entry name" value="Radical_SAM"/>
    <property type="match status" value="1"/>
</dbReference>
<keyword evidence="5" id="KW-0408">Iron</keyword>
<keyword evidence="2" id="KW-0004">4Fe-4S</keyword>
<dbReference type="InterPro" id="IPR039661">
    <property type="entry name" value="ELP3"/>
</dbReference>
<evidence type="ECO:0000256" key="2">
    <source>
        <dbReference type="ARBA" id="ARBA00022485"/>
    </source>
</evidence>
<organism evidence="8">
    <name type="scientific">Candidatus Kentrum sp. LFY</name>
    <dbReference type="NCBI Taxonomy" id="2126342"/>
    <lineage>
        <taxon>Bacteria</taxon>
        <taxon>Pseudomonadati</taxon>
        <taxon>Pseudomonadota</taxon>
        <taxon>Gammaproteobacteria</taxon>
        <taxon>Candidatus Kentrum</taxon>
    </lineage>
</organism>
<dbReference type="PROSITE" id="PS51918">
    <property type="entry name" value="RADICAL_SAM"/>
    <property type="match status" value="1"/>
</dbReference>
<dbReference type="EMBL" id="CAADFN010000125">
    <property type="protein sequence ID" value="VFK22732.1"/>
    <property type="molecule type" value="Genomic_DNA"/>
</dbReference>
<evidence type="ECO:0000256" key="1">
    <source>
        <dbReference type="ARBA" id="ARBA00001966"/>
    </source>
</evidence>
<dbReference type="Gene3D" id="3.80.30.20">
    <property type="entry name" value="tm_1862 like domain"/>
    <property type="match status" value="1"/>
</dbReference>
<dbReference type="PANTHER" id="PTHR11135">
    <property type="entry name" value="HISTONE ACETYLTRANSFERASE-RELATED"/>
    <property type="match status" value="1"/>
</dbReference>
<dbReference type="GO" id="GO:0046872">
    <property type="term" value="F:metal ion binding"/>
    <property type="evidence" value="ECO:0007669"/>
    <property type="project" value="UniProtKB-KW"/>
</dbReference>
<protein>
    <recommendedName>
        <fullName evidence="7">Radical SAM core domain-containing protein</fullName>
    </recommendedName>
</protein>
<dbReference type="SFLD" id="SFLDG01086">
    <property type="entry name" value="elongater_protein-like"/>
    <property type="match status" value="1"/>
</dbReference>
<name>A0A450X0A5_9GAMM</name>
<comment type="cofactor">
    <cofactor evidence="1">
        <name>[4Fe-4S] cluster</name>
        <dbReference type="ChEBI" id="CHEBI:49883"/>
    </cofactor>
</comment>
<keyword evidence="3" id="KW-0949">S-adenosyl-L-methionine</keyword>
<dbReference type="SFLD" id="SFLDS00029">
    <property type="entry name" value="Radical_SAM"/>
    <property type="match status" value="1"/>
</dbReference>
<sequence>MTVLSPTSPSFSESSSWIRPNHQVTLADRVHTFGQFMLKRHGQRIHKVAINAGLTCPNRDGSKGQGGCTFCNNASFNPSSRQVPSVAEQLESGRRVIRKRTGAHRYLAYFQAYTNTYADVEHLRSLYDEALAAPDVIGISVGTRPDCVPAAVLDLLAEYRDRGFEIWLELGLQSCFDETLQRVNRGHDFSEYRRAIHAAHERGLPVCTHLIAGLPGETGRHVLTTLERVLDDDVEGLKLHPLHVVKGTLLANQWRSGEYRPLTFAAYITIAANLVERTPPHVVYHRLTGTASADLLLAPDWCVYKWRVLNGIERELRYRGTWQGVRLGARCDVVSSDHERSLCSNR</sequence>
<dbReference type="InterPro" id="IPR007197">
    <property type="entry name" value="rSAM"/>
</dbReference>